<evidence type="ECO:0000313" key="3">
    <source>
        <dbReference type="Proteomes" id="UP000095751"/>
    </source>
</evidence>
<dbReference type="OrthoDB" id="5835829at2759"/>
<evidence type="ECO:0000313" key="2">
    <source>
        <dbReference type="EMBL" id="OEU10289.1"/>
    </source>
</evidence>
<evidence type="ECO:0000259" key="1">
    <source>
        <dbReference type="Pfam" id="PF03033"/>
    </source>
</evidence>
<protein>
    <recommendedName>
        <fullName evidence="1">Glycosyltransferase family 28 N-terminal domain-containing protein</fullName>
    </recommendedName>
</protein>
<dbReference type="KEGG" id="fcy:FRACYDRAFT_247210"/>
<dbReference type="InterPro" id="IPR050426">
    <property type="entry name" value="Glycosyltransferase_28"/>
</dbReference>
<dbReference type="Pfam" id="PF03033">
    <property type="entry name" value="Glyco_transf_28"/>
    <property type="match status" value="1"/>
</dbReference>
<feature type="non-terminal residue" evidence="2">
    <location>
        <position position="130"/>
    </location>
</feature>
<dbReference type="EMBL" id="KV784372">
    <property type="protein sequence ID" value="OEU10289.1"/>
    <property type="molecule type" value="Genomic_DNA"/>
</dbReference>
<gene>
    <name evidence="2" type="ORF">FRACYDRAFT_247210</name>
</gene>
<dbReference type="InterPro" id="IPR004276">
    <property type="entry name" value="GlycoTrans_28_N"/>
</dbReference>
<accession>A0A1E7EWS5</accession>
<organism evidence="2 3">
    <name type="scientific">Fragilariopsis cylindrus CCMP1102</name>
    <dbReference type="NCBI Taxonomy" id="635003"/>
    <lineage>
        <taxon>Eukaryota</taxon>
        <taxon>Sar</taxon>
        <taxon>Stramenopiles</taxon>
        <taxon>Ochrophyta</taxon>
        <taxon>Bacillariophyta</taxon>
        <taxon>Bacillariophyceae</taxon>
        <taxon>Bacillariophycidae</taxon>
        <taxon>Bacillariales</taxon>
        <taxon>Bacillariaceae</taxon>
        <taxon>Fragilariopsis</taxon>
    </lineage>
</organism>
<sequence>MNSIATTNEKKTLRKVTIMTTGSRGDIQPFVAIGIALKKAGYDVRVLTQPSKTHAMLLDDFGLEHVPFGIDVDKYLWENKEARTSMETGNTLQFFKCIGSIVEKEAASSCNPFYDEFIAREGEHRPDLLL</sequence>
<dbReference type="Gene3D" id="3.40.50.2000">
    <property type="entry name" value="Glycogen Phosphorylase B"/>
    <property type="match status" value="1"/>
</dbReference>
<dbReference type="PANTHER" id="PTHR48050">
    <property type="entry name" value="STEROL 3-BETA-GLUCOSYLTRANSFERASE"/>
    <property type="match status" value="1"/>
</dbReference>
<dbReference type="AlphaFoldDB" id="A0A1E7EWS5"/>
<dbReference type="Proteomes" id="UP000095751">
    <property type="component" value="Unassembled WGS sequence"/>
</dbReference>
<dbReference type="SUPFAM" id="SSF53756">
    <property type="entry name" value="UDP-Glycosyltransferase/glycogen phosphorylase"/>
    <property type="match status" value="1"/>
</dbReference>
<proteinExistence type="predicted"/>
<feature type="domain" description="Glycosyltransferase family 28 N-terminal" evidence="1">
    <location>
        <begin position="16"/>
        <end position="96"/>
    </location>
</feature>
<name>A0A1E7EWS5_9STRA</name>
<reference evidence="2 3" key="1">
    <citation type="submission" date="2016-09" db="EMBL/GenBank/DDBJ databases">
        <title>Extensive genetic diversity and differential bi-allelic expression allows diatom success in the polar Southern Ocean.</title>
        <authorList>
            <consortium name="DOE Joint Genome Institute"/>
            <person name="Mock T."/>
            <person name="Otillar R.P."/>
            <person name="Strauss J."/>
            <person name="Dupont C."/>
            <person name="Frickenhaus S."/>
            <person name="Maumus F."/>
            <person name="Mcmullan M."/>
            <person name="Sanges R."/>
            <person name="Schmutz J."/>
            <person name="Toseland A."/>
            <person name="Valas R."/>
            <person name="Veluchamy A."/>
            <person name="Ward B.J."/>
            <person name="Allen A."/>
            <person name="Barry K."/>
            <person name="Falciatore A."/>
            <person name="Ferrante M."/>
            <person name="Fortunato A.E."/>
            <person name="Gloeckner G."/>
            <person name="Gruber A."/>
            <person name="Hipkin R."/>
            <person name="Janech M."/>
            <person name="Kroth P."/>
            <person name="Leese F."/>
            <person name="Lindquist E."/>
            <person name="Lyon B.R."/>
            <person name="Martin J."/>
            <person name="Mayer C."/>
            <person name="Parker M."/>
            <person name="Quesneville H."/>
            <person name="Raymond J."/>
            <person name="Uhlig C."/>
            <person name="Valentin K.U."/>
            <person name="Worden A.Z."/>
            <person name="Armbrust E.V."/>
            <person name="Bowler C."/>
            <person name="Green B."/>
            <person name="Moulton V."/>
            <person name="Van Oosterhout C."/>
            <person name="Grigoriev I."/>
        </authorList>
    </citation>
    <scope>NUCLEOTIDE SEQUENCE [LARGE SCALE GENOMIC DNA]</scope>
    <source>
        <strain evidence="2 3">CCMP1102</strain>
    </source>
</reference>
<dbReference type="PANTHER" id="PTHR48050:SF13">
    <property type="entry name" value="STEROL 3-BETA-GLUCOSYLTRANSFERASE UGT80A2"/>
    <property type="match status" value="1"/>
</dbReference>
<dbReference type="GO" id="GO:0005975">
    <property type="term" value="P:carbohydrate metabolic process"/>
    <property type="evidence" value="ECO:0007669"/>
    <property type="project" value="InterPro"/>
</dbReference>
<keyword evidence="3" id="KW-1185">Reference proteome</keyword>
<dbReference type="GO" id="GO:0016758">
    <property type="term" value="F:hexosyltransferase activity"/>
    <property type="evidence" value="ECO:0007669"/>
    <property type="project" value="InterPro"/>
</dbReference>
<dbReference type="InParanoid" id="A0A1E7EWS5"/>